<dbReference type="EMBL" id="BMFJ01000004">
    <property type="protein sequence ID" value="GGE50160.1"/>
    <property type="molecule type" value="Genomic_DNA"/>
</dbReference>
<dbReference type="GO" id="GO:0008410">
    <property type="term" value="F:CoA-transferase activity"/>
    <property type="evidence" value="ECO:0007669"/>
    <property type="project" value="InterPro"/>
</dbReference>
<dbReference type="SMART" id="SM00882">
    <property type="entry name" value="CoA_trans"/>
    <property type="match status" value="1"/>
</dbReference>
<evidence type="ECO:0000256" key="1">
    <source>
        <dbReference type="ARBA" id="ARBA00007047"/>
    </source>
</evidence>
<comment type="caution">
    <text evidence="3">The sequence shown here is derived from an EMBL/GenBank/DDBJ whole genome shotgun (WGS) entry which is preliminary data.</text>
</comment>
<proteinExistence type="inferred from homology"/>
<sequence length="217" mass="23047">MTGTPTSIGLDTAGMAKRLADDIHDAWYVNLGVGLPTEVANYVTEEREVVFHSENGILGMGPTPGDNEIDPWLVNAGKKPVTLRPGASLFHHADSFAMIRGGHIDLCVLGGYEVSQAGDLANWTTPSGDLMPAVGGAMDLAVGAKRTWILMRHTTKDGQPKLVETCTYPLTAPAAVDRVYTELGVFEIRDGGLHVVSLSEGLDLETVQARTGATLHA</sequence>
<dbReference type="RefSeq" id="WP_229737750.1">
    <property type="nucleotide sequence ID" value="NZ_BMFJ01000004.1"/>
</dbReference>
<organism evidence="3 4">
    <name type="scientific">Primorskyibacter flagellatus</name>
    <dbReference type="NCBI Taxonomy" id="1387277"/>
    <lineage>
        <taxon>Bacteria</taxon>
        <taxon>Pseudomonadati</taxon>
        <taxon>Pseudomonadota</taxon>
        <taxon>Alphaproteobacteria</taxon>
        <taxon>Rhodobacterales</taxon>
        <taxon>Roseobacteraceae</taxon>
        <taxon>Primorskyibacter</taxon>
    </lineage>
</organism>
<reference evidence="4" key="1">
    <citation type="journal article" date="2019" name="Int. J. Syst. Evol. Microbiol.">
        <title>The Global Catalogue of Microorganisms (GCM) 10K type strain sequencing project: providing services to taxonomists for standard genome sequencing and annotation.</title>
        <authorList>
            <consortium name="The Broad Institute Genomics Platform"/>
            <consortium name="The Broad Institute Genome Sequencing Center for Infectious Disease"/>
            <person name="Wu L."/>
            <person name="Ma J."/>
        </authorList>
    </citation>
    <scope>NUCLEOTIDE SEQUENCE [LARGE SCALE GENOMIC DNA]</scope>
    <source>
        <strain evidence="4">CGMCC 1.12664</strain>
    </source>
</reference>
<dbReference type="Proteomes" id="UP000612855">
    <property type="component" value="Unassembled WGS sequence"/>
</dbReference>
<dbReference type="NCBIfam" id="TIGR02428">
    <property type="entry name" value="pcaJ_scoB_fam"/>
    <property type="match status" value="1"/>
</dbReference>
<dbReference type="SUPFAM" id="SSF100950">
    <property type="entry name" value="NagB/RpiA/CoA transferase-like"/>
    <property type="match status" value="1"/>
</dbReference>
<dbReference type="PANTHER" id="PTHR13707:SF57">
    <property type="entry name" value="SUCCINYL-COA:3-KETOACID COENZYME A TRANSFERASE SUBUNIT B-RELATED"/>
    <property type="match status" value="1"/>
</dbReference>
<dbReference type="InterPro" id="IPR037171">
    <property type="entry name" value="NagB/RpiA_transferase-like"/>
</dbReference>
<dbReference type="InterPro" id="IPR004164">
    <property type="entry name" value="CoA_transf_AS"/>
</dbReference>
<dbReference type="PANTHER" id="PTHR13707">
    <property type="entry name" value="KETOACID-COENZYME A TRANSFERASE"/>
    <property type="match status" value="1"/>
</dbReference>
<dbReference type="InterPro" id="IPR004165">
    <property type="entry name" value="CoA_trans_fam_I"/>
</dbReference>
<accession>A0A917AG34</accession>
<keyword evidence="4" id="KW-1185">Reference proteome</keyword>
<dbReference type="PROSITE" id="PS01274">
    <property type="entry name" value="COA_TRANSF_2"/>
    <property type="match status" value="1"/>
</dbReference>
<keyword evidence="2" id="KW-0808">Transferase</keyword>
<dbReference type="Pfam" id="PF01144">
    <property type="entry name" value="CoA_trans"/>
    <property type="match status" value="1"/>
</dbReference>
<dbReference type="InterPro" id="IPR012791">
    <property type="entry name" value="3-oxoacid_CoA-transf_B"/>
</dbReference>
<evidence type="ECO:0000313" key="3">
    <source>
        <dbReference type="EMBL" id="GGE50160.1"/>
    </source>
</evidence>
<dbReference type="Gene3D" id="3.40.1080.10">
    <property type="entry name" value="Glutaconate Coenzyme A-transferase"/>
    <property type="match status" value="1"/>
</dbReference>
<evidence type="ECO:0000256" key="2">
    <source>
        <dbReference type="ARBA" id="ARBA00022679"/>
    </source>
</evidence>
<comment type="similarity">
    <text evidence="1">Belongs to the 3-oxoacid CoA-transferase subunit B family.</text>
</comment>
<protein>
    <submittedName>
        <fullName evidence="3">3-oxoadipate CoA-transferase subunit B</fullName>
    </submittedName>
</protein>
<dbReference type="AlphaFoldDB" id="A0A917AG34"/>
<gene>
    <name evidence="3" type="primary">catJ</name>
    <name evidence="3" type="ORF">GCM10011360_41480</name>
</gene>
<evidence type="ECO:0000313" key="4">
    <source>
        <dbReference type="Proteomes" id="UP000612855"/>
    </source>
</evidence>
<name>A0A917AG34_9RHOB</name>